<comment type="caution">
    <text evidence="1">The sequence shown here is derived from an EMBL/GenBank/DDBJ whole genome shotgun (WGS) entry which is preliminary data.</text>
</comment>
<sequence length="475" mass="56580">MNKYYDVDAKIAAADLDSLFKEIEQEKDRVQFFIKIAHYGEYIQENRFTSEALSILYDEARDDARKYLEEWKDFVKIWKKYAKDLLIKAKEAGIKDNPADPFSNEIASITNHLKDKDTSIWETDLSYYYLPYQTLIWKFKEKDKEILLKPKHLDPKEGFVMLYPYYVKAGDEWDKFKLSREAKVWWAHYQICRLAAGVLGLKEQESYFKRDNIIDDFYKYEFKEVAKGNVNRTPIVLHEAKYKVWISRLHNFLMPRLQNDGSFQPANREIDFSDTAQRRGMEKRWDVLKAIWTVYEAQSRPEAIMLSVDSVVIKDRTKEQIDGILDGLRRIGCFDSWNSKDRHYSVEGIVHPRLVSVYEETKDLYRKFAEAYELRKVSAKSDKLPNKREMAKEVTRLKKECDLGPKEHKLLKILSNFKRKRTTELTDDVPTDDYKHLKMELANKISKEGWVIENEKERIGLVWKYYYRLDKSHHS</sequence>
<organism evidence="1 2">
    <name type="scientific">Candidatus Woesebacteria bacterium RIFCSPLOWO2_01_FULL_44_14</name>
    <dbReference type="NCBI Taxonomy" id="1802525"/>
    <lineage>
        <taxon>Bacteria</taxon>
        <taxon>Candidatus Woeseibacteriota</taxon>
    </lineage>
</organism>
<dbReference type="AlphaFoldDB" id="A0A1F8C3S1"/>
<evidence type="ECO:0000313" key="2">
    <source>
        <dbReference type="Proteomes" id="UP000178429"/>
    </source>
</evidence>
<protein>
    <submittedName>
        <fullName evidence="1">Uncharacterized protein</fullName>
    </submittedName>
</protein>
<accession>A0A1F8C3S1</accession>
<dbReference type="STRING" id="1802525.A2975_01570"/>
<dbReference type="EMBL" id="MGHL01000001">
    <property type="protein sequence ID" value="OGM70943.1"/>
    <property type="molecule type" value="Genomic_DNA"/>
</dbReference>
<gene>
    <name evidence="1" type="ORF">A2975_01570</name>
</gene>
<dbReference type="Proteomes" id="UP000178429">
    <property type="component" value="Unassembled WGS sequence"/>
</dbReference>
<name>A0A1F8C3S1_9BACT</name>
<evidence type="ECO:0000313" key="1">
    <source>
        <dbReference type="EMBL" id="OGM70943.1"/>
    </source>
</evidence>
<reference evidence="1 2" key="1">
    <citation type="journal article" date="2016" name="Nat. Commun.">
        <title>Thousands of microbial genomes shed light on interconnected biogeochemical processes in an aquifer system.</title>
        <authorList>
            <person name="Anantharaman K."/>
            <person name="Brown C.T."/>
            <person name="Hug L.A."/>
            <person name="Sharon I."/>
            <person name="Castelle C.J."/>
            <person name="Probst A.J."/>
            <person name="Thomas B.C."/>
            <person name="Singh A."/>
            <person name="Wilkins M.J."/>
            <person name="Karaoz U."/>
            <person name="Brodie E.L."/>
            <person name="Williams K.H."/>
            <person name="Hubbard S.S."/>
            <person name="Banfield J.F."/>
        </authorList>
    </citation>
    <scope>NUCLEOTIDE SEQUENCE [LARGE SCALE GENOMIC DNA]</scope>
</reference>
<proteinExistence type="predicted"/>